<name>A0ABT1SXZ0_9SPHI</name>
<proteinExistence type="predicted"/>
<feature type="domain" description="DNA mismatch repair proteins mutS family" evidence="4">
    <location>
        <begin position="257"/>
        <end position="446"/>
    </location>
</feature>
<protein>
    <submittedName>
        <fullName evidence="5">DNA mismatch repair protein</fullName>
    </submittedName>
</protein>
<keyword evidence="3" id="KW-0238">DNA-binding</keyword>
<dbReference type="InterPro" id="IPR036187">
    <property type="entry name" value="DNA_mismatch_repair_MutS_sf"/>
</dbReference>
<dbReference type="Gene3D" id="1.10.1420.10">
    <property type="match status" value="1"/>
</dbReference>
<dbReference type="EMBL" id="JANHOH010000001">
    <property type="protein sequence ID" value="MCQ6957214.1"/>
    <property type="molecule type" value="Genomic_DNA"/>
</dbReference>
<dbReference type="SUPFAM" id="SSF48334">
    <property type="entry name" value="DNA repair protein MutS, domain III"/>
    <property type="match status" value="1"/>
</dbReference>
<reference evidence="5 6" key="1">
    <citation type="submission" date="2022-07" db="EMBL/GenBank/DDBJ databases">
        <title>Mucilaginibacter sp. JC4.</title>
        <authorList>
            <person name="Le V."/>
            <person name="Ko S.-R."/>
            <person name="Ahn C.-Y."/>
            <person name="Oh H.-M."/>
        </authorList>
    </citation>
    <scope>NUCLEOTIDE SEQUENCE [LARGE SCALE GENOMIC DNA]</scope>
    <source>
        <strain evidence="5 6">JC4</strain>
    </source>
</reference>
<evidence type="ECO:0000313" key="6">
    <source>
        <dbReference type="Proteomes" id="UP001204376"/>
    </source>
</evidence>
<evidence type="ECO:0000256" key="3">
    <source>
        <dbReference type="ARBA" id="ARBA00023125"/>
    </source>
</evidence>
<evidence type="ECO:0000256" key="1">
    <source>
        <dbReference type="ARBA" id="ARBA00022741"/>
    </source>
</evidence>
<sequence>MSFLTDQQTINDLNIFGKQGVDSIYQLFNKTSTRGGAVILEEMFRSPLSDYAQITQRSETIQYFAKAGLQFPFPAHQFDTVESYLRNNDHRTKLSAQDDSVVKKLSNMVMPDGDTSSMYNGVTVLLELMKGLSLFLKSLEADAMNSYRSERTEILDILNSPAFSHGLATKPGKKLSTAEFAEYDEFFRFRFRDMVVKLLNYIYQLDVYITVAKVAADRGFIFPEAMPENQNEVRLEGVYHPQLDKAVPNSISITADSNVVFLTGANMAGKSTFMKSLSIALYMAHMGFPVAAKNMQFSVLDGMFTTINLPDNLGMGASHFYVEVLRIKKIALELKQGKNLFVLFDEMFRGTNVKDACEATIAFTEAFAGKRNSQFVISTHIIEAGEMLQKKCGNINFVYLPTLMDGNQPVYTYSLKQGLTADRHGMVIVKNEGILEILKSGLERISNRGL</sequence>
<keyword evidence="2" id="KW-0067">ATP-binding</keyword>
<organism evidence="5 6">
    <name type="scientific">Mucilaginibacter aquariorum</name>
    <dbReference type="NCBI Taxonomy" id="2967225"/>
    <lineage>
        <taxon>Bacteria</taxon>
        <taxon>Pseudomonadati</taxon>
        <taxon>Bacteroidota</taxon>
        <taxon>Sphingobacteriia</taxon>
        <taxon>Sphingobacteriales</taxon>
        <taxon>Sphingobacteriaceae</taxon>
        <taxon>Mucilaginibacter</taxon>
    </lineage>
</organism>
<dbReference type="InterPro" id="IPR045076">
    <property type="entry name" value="MutS"/>
</dbReference>
<keyword evidence="1" id="KW-0547">Nucleotide-binding</keyword>
<dbReference type="Gene3D" id="3.40.50.300">
    <property type="entry name" value="P-loop containing nucleotide triphosphate hydrolases"/>
    <property type="match status" value="1"/>
</dbReference>
<dbReference type="SMART" id="SM00534">
    <property type="entry name" value="MUTSac"/>
    <property type="match status" value="1"/>
</dbReference>
<dbReference type="PANTHER" id="PTHR11361">
    <property type="entry name" value="DNA MISMATCH REPAIR PROTEIN MUTS FAMILY MEMBER"/>
    <property type="match status" value="1"/>
</dbReference>
<dbReference type="RefSeq" id="WP_256537421.1">
    <property type="nucleotide sequence ID" value="NZ_JANHOH010000001.1"/>
</dbReference>
<evidence type="ECO:0000313" key="5">
    <source>
        <dbReference type="EMBL" id="MCQ6957214.1"/>
    </source>
</evidence>
<accession>A0ABT1SXZ0</accession>
<keyword evidence="6" id="KW-1185">Reference proteome</keyword>
<gene>
    <name evidence="5" type="ORF">NPE20_04575</name>
</gene>
<comment type="caution">
    <text evidence="5">The sequence shown here is derived from an EMBL/GenBank/DDBJ whole genome shotgun (WGS) entry which is preliminary data.</text>
</comment>
<dbReference type="Pfam" id="PF00488">
    <property type="entry name" value="MutS_V"/>
    <property type="match status" value="1"/>
</dbReference>
<evidence type="ECO:0000256" key="2">
    <source>
        <dbReference type="ARBA" id="ARBA00022840"/>
    </source>
</evidence>
<evidence type="ECO:0000259" key="4">
    <source>
        <dbReference type="SMART" id="SM00534"/>
    </source>
</evidence>
<dbReference type="InterPro" id="IPR027417">
    <property type="entry name" value="P-loop_NTPase"/>
</dbReference>
<dbReference type="InterPro" id="IPR000432">
    <property type="entry name" value="DNA_mismatch_repair_MutS_C"/>
</dbReference>
<dbReference type="SUPFAM" id="SSF52540">
    <property type="entry name" value="P-loop containing nucleoside triphosphate hydrolases"/>
    <property type="match status" value="1"/>
</dbReference>
<dbReference type="Proteomes" id="UP001204376">
    <property type="component" value="Unassembled WGS sequence"/>
</dbReference>
<dbReference type="PANTHER" id="PTHR11361:SF99">
    <property type="entry name" value="DNA MISMATCH REPAIR PROTEIN"/>
    <property type="match status" value="1"/>
</dbReference>